<evidence type="ECO:0000259" key="2">
    <source>
        <dbReference type="Pfam" id="PF07699"/>
    </source>
</evidence>
<name>A0A9W7CE53_9STRA</name>
<dbReference type="Pfam" id="PF07699">
    <property type="entry name" value="Ephrin_rec_like"/>
    <property type="match status" value="1"/>
</dbReference>
<keyword evidence="1" id="KW-0732">Signal</keyword>
<dbReference type="InterPro" id="IPR011641">
    <property type="entry name" value="Tyr-kin_ephrin_A/B_rcpt-like"/>
</dbReference>
<evidence type="ECO:0000313" key="3">
    <source>
        <dbReference type="EMBL" id="GMI03014.1"/>
    </source>
</evidence>
<protein>
    <recommendedName>
        <fullName evidence="2">Tyrosine-protein kinase ephrin type A/B receptor-like domain-containing protein</fullName>
    </recommendedName>
</protein>
<reference evidence="3" key="1">
    <citation type="submission" date="2022-07" db="EMBL/GenBank/DDBJ databases">
        <title>Genome analysis of Parmales, a sister group of diatoms, reveals the evolutionary specialization of diatoms from phago-mixotrophs to photoautotrophs.</title>
        <authorList>
            <person name="Ban H."/>
            <person name="Sato S."/>
            <person name="Yoshikawa S."/>
            <person name="Kazumasa Y."/>
            <person name="Nakamura Y."/>
            <person name="Ichinomiya M."/>
            <person name="Saitoh K."/>
            <person name="Sato N."/>
            <person name="Blanc-Mathieu R."/>
            <person name="Endo H."/>
            <person name="Kuwata A."/>
            <person name="Ogata H."/>
        </authorList>
    </citation>
    <scope>NUCLEOTIDE SEQUENCE</scope>
</reference>
<dbReference type="Gene3D" id="2.10.50.10">
    <property type="entry name" value="Tumor Necrosis Factor Receptor, subunit A, domain 2"/>
    <property type="match status" value="1"/>
</dbReference>
<comment type="caution">
    <text evidence="3">The sequence shown here is derived from an EMBL/GenBank/DDBJ whole genome shotgun (WGS) entry which is preliminary data.</text>
</comment>
<dbReference type="AlphaFoldDB" id="A0A9W7CE53"/>
<sequence length="441" mass="48366">MNYHASKCLLFVLIFLLSSNPTQSTEAQCQADCEVPPTLRILGPTRASDPKDTIGTELLLTKPHPYSQAPMEAAVVRFNSTVRLTMPHYDSAEHSLTAFHTNYVLRSLKKIAIQFVSNSLKVTKSSPPADLGGGSGWYTDIEYMSEYVVDFTGNYNLSTTDEFLAVVHTAFETAAATVASPAQNNLTSTLLKQSGRSGNELVRESLKNATVTLPAGYARPSVGAGSLVEFMRLQTPNPNPYSGFCAAGCTFFFNIEVTSTQPAALSTCTDRCDETYRSKEHITVGYSDLADTARMECRDGCAIALSRCQPGYKCTQTQMYMEGGVEKYTEGYMNVCPPGTYRDVSYNQVEDCYDCPTGRYREDEKGRYMKSCSQCPVGKYVNETGSESILKCLRCPAGRYGKVPGLTLCVCITPASCADPQEFESPADAEKRASFPFIGRW</sequence>
<dbReference type="PANTHER" id="PTHR46967:SF2">
    <property type="entry name" value="SUSHI, VON WILLEBRAND FACTOR TYPE A, EGF AND PENTRAXIN DOMAIN-CONTAINING PROTEIN 1-LIKE"/>
    <property type="match status" value="1"/>
</dbReference>
<feature type="domain" description="Tyrosine-protein kinase ephrin type A/B receptor-like" evidence="2">
    <location>
        <begin position="370"/>
        <end position="405"/>
    </location>
</feature>
<feature type="chain" id="PRO_5040979859" description="Tyrosine-protein kinase ephrin type A/B receptor-like domain-containing protein" evidence="1">
    <location>
        <begin position="25"/>
        <end position="441"/>
    </location>
</feature>
<dbReference type="EMBL" id="BRXZ01000014">
    <property type="protein sequence ID" value="GMI03014.1"/>
    <property type="molecule type" value="Genomic_DNA"/>
</dbReference>
<evidence type="ECO:0000256" key="1">
    <source>
        <dbReference type="SAM" id="SignalP"/>
    </source>
</evidence>
<feature type="signal peptide" evidence="1">
    <location>
        <begin position="1"/>
        <end position="24"/>
    </location>
</feature>
<dbReference type="PANTHER" id="PTHR46967">
    <property type="entry name" value="INSULIN-LIKE GROWTH FACTOR BINDING PROTEIN,N-TERMINAL"/>
    <property type="match status" value="1"/>
</dbReference>
<gene>
    <name evidence="3" type="ORF">TrRE_jg4723</name>
</gene>
<dbReference type="Proteomes" id="UP001165082">
    <property type="component" value="Unassembled WGS sequence"/>
</dbReference>
<evidence type="ECO:0000313" key="4">
    <source>
        <dbReference type="Proteomes" id="UP001165082"/>
    </source>
</evidence>
<keyword evidence="4" id="KW-1185">Reference proteome</keyword>
<organism evidence="3 4">
    <name type="scientific">Triparma retinervis</name>
    <dbReference type="NCBI Taxonomy" id="2557542"/>
    <lineage>
        <taxon>Eukaryota</taxon>
        <taxon>Sar</taxon>
        <taxon>Stramenopiles</taxon>
        <taxon>Ochrophyta</taxon>
        <taxon>Bolidophyceae</taxon>
        <taxon>Parmales</taxon>
        <taxon>Triparmaceae</taxon>
        <taxon>Triparma</taxon>
    </lineage>
</organism>
<proteinExistence type="predicted"/>
<dbReference type="SMART" id="SM01411">
    <property type="entry name" value="Ephrin_rec_like"/>
    <property type="match status" value="1"/>
</dbReference>
<accession>A0A9W7CE53</accession>
<dbReference type="OrthoDB" id="439917at2759"/>